<evidence type="ECO:0000313" key="2">
    <source>
        <dbReference type="Proteomes" id="UP000257559"/>
    </source>
</evidence>
<protein>
    <submittedName>
        <fullName evidence="1">Uncharacterized protein</fullName>
    </submittedName>
</protein>
<keyword evidence="2" id="KW-1185">Reference proteome</keyword>
<sequence length="32" mass="3680">MNSTVVTDVDENNLNPKINGEEIEFELELDEE</sequence>
<gene>
    <name evidence="1" type="ORF">NCTC10132_00661</name>
</gene>
<reference evidence="2" key="1">
    <citation type="submission" date="2018-06" db="EMBL/GenBank/DDBJ databases">
        <authorList>
            <consortium name="Pathogen Informatics"/>
        </authorList>
    </citation>
    <scope>NUCLEOTIDE SEQUENCE [LARGE SCALE GENOMIC DNA]</scope>
    <source>
        <strain evidence="2">NCTC10132</strain>
    </source>
</reference>
<organism evidence="1 2">
    <name type="scientific">Mycoplasmopsis edwardii</name>
    <dbReference type="NCBI Taxonomy" id="53558"/>
    <lineage>
        <taxon>Bacteria</taxon>
        <taxon>Bacillati</taxon>
        <taxon>Mycoplasmatota</taxon>
        <taxon>Mycoplasmoidales</taxon>
        <taxon>Metamycoplasmataceae</taxon>
        <taxon>Mycoplasmopsis</taxon>
    </lineage>
</organism>
<dbReference type="KEGG" id="medw:NCTC10132_00661"/>
<dbReference type="Proteomes" id="UP000257559">
    <property type="component" value="Chromosome"/>
</dbReference>
<proteinExistence type="predicted"/>
<dbReference type="AlphaFoldDB" id="A0A3B0Q3B5"/>
<accession>A0A3B0Q3B5</accession>
<dbReference type="EMBL" id="LS991951">
    <property type="protein sequence ID" value="SYV97296.1"/>
    <property type="molecule type" value="Genomic_DNA"/>
</dbReference>
<evidence type="ECO:0000313" key="1">
    <source>
        <dbReference type="EMBL" id="SYV97296.1"/>
    </source>
</evidence>
<name>A0A3B0Q3B5_9BACT</name>